<gene>
    <name evidence="4" type="primary">COPG2</name>
    <name evidence="4" type="ORF">E2C01_006794</name>
</gene>
<feature type="domain" description="Coatomer gamma subunit appendage Ig-like subdomain" evidence="2">
    <location>
        <begin position="117"/>
        <end position="207"/>
    </location>
</feature>
<sequence length="466" mass="50570">MSVDGISCSWSQCVMEEAPRLGLSWSMSGNVLCLSSCGKLGRQVHKDSCVLSSAVATIYYSYMPPPPKTPNSPKAPKLVGGGEAVQPRDEVKVLGITLMRIAWLLDGKGLGVLYKTQFDCTNTLNDQLLESVSVVVEGEGWVVQASLPCASLPYSQPGSCYVLLPIPEDIMATTGTLSATLKFTVRDCDPATGEPDTDEGYEDDYTVRSGSEVVVVVTVTEGDSALEDVEISVADHVQRAARSNFAAGWEELGATNELEDTFALSAMSTLEEAVTQITQFLGMHPCDRSDRIPEGKSSHTLYLAVNTSPFLLTGTYRGGHEVLVRAKLALADGVTMQLTVRSDDPEVSEVIASAKSVTNNIKVDFQDDSVVNPTFCLAHFLEDIVSVPYKTDRKASKKSGVHSLEQQQQQWASDTSSHPVPSCHHTTVLYLKDLLPTSLSYPGAPRYLDGMLHVYFTRKPLLCCRM</sequence>
<dbReference type="InterPro" id="IPR013040">
    <property type="entry name" value="Coatomer_gsu_app_Ig-like_dom"/>
</dbReference>
<comment type="caution">
    <text evidence="4">The sequence shown here is derived from an EMBL/GenBank/DDBJ whole genome shotgun (WGS) entry which is preliminary data.</text>
</comment>
<dbReference type="GO" id="GO:0005783">
    <property type="term" value="C:endoplasmic reticulum"/>
    <property type="evidence" value="ECO:0007669"/>
    <property type="project" value="TreeGrafter"/>
</dbReference>
<organism evidence="4 5">
    <name type="scientific">Portunus trituberculatus</name>
    <name type="common">Swimming crab</name>
    <name type="synonym">Neptunus trituberculatus</name>
    <dbReference type="NCBI Taxonomy" id="210409"/>
    <lineage>
        <taxon>Eukaryota</taxon>
        <taxon>Metazoa</taxon>
        <taxon>Ecdysozoa</taxon>
        <taxon>Arthropoda</taxon>
        <taxon>Crustacea</taxon>
        <taxon>Multicrustacea</taxon>
        <taxon>Malacostraca</taxon>
        <taxon>Eumalacostraca</taxon>
        <taxon>Eucarida</taxon>
        <taxon>Decapoda</taxon>
        <taxon>Pleocyemata</taxon>
        <taxon>Brachyura</taxon>
        <taxon>Eubrachyura</taxon>
        <taxon>Portunoidea</taxon>
        <taxon>Portunidae</taxon>
        <taxon>Portuninae</taxon>
        <taxon>Portunus</taxon>
    </lineage>
</organism>
<protein>
    <submittedName>
        <fullName evidence="4">Coatomer subunit gamma-2</fullName>
    </submittedName>
</protein>
<feature type="compositionally biased region" description="Polar residues" evidence="1">
    <location>
        <begin position="404"/>
        <end position="419"/>
    </location>
</feature>
<evidence type="ECO:0000259" key="3">
    <source>
        <dbReference type="Pfam" id="PF16381"/>
    </source>
</evidence>
<dbReference type="InterPro" id="IPR037067">
    <property type="entry name" value="Coatomer_gsu_app_sf"/>
</dbReference>
<dbReference type="GO" id="GO:0006891">
    <property type="term" value="P:intra-Golgi vesicle-mediated transport"/>
    <property type="evidence" value="ECO:0007669"/>
    <property type="project" value="TreeGrafter"/>
</dbReference>
<dbReference type="Gene3D" id="3.30.310.10">
    <property type="entry name" value="TATA-Binding Protein"/>
    <property type="match status" value="1"/>
</dbReference>
<keyword evidence="5" id="KW-1185">Reference proteome</keyword>
<dbReference type="EMBL" id="VSRR010000324">
    <property type="protein sequence ID" value="MPC14041.1"/>
    <property type="molecule type" value="Genomic_DNA"/>
</dbReference>
<dbReference type="GO" id="GO:0005793">
    <property type="term" value="C:endoplasmic reticulum-Golgi intermediate compartment"/>
    <property type="evidence" value="ECO:0007669"/>
    <property type="project" value="TreeGrafter"/>
</dbReference>
<dbReference type="Pfam" id="PF08752">
    <property type="entry name" value="COP-gamma_platf"/>
    <property type="match status" value="1"/>
</dbReference>
<dbReference type="InterPro" id="IPR017106">
    <property type="entry name" value="Coatomer_gsu"/>
</dbReference>
<dbReference type="GO" id="GO:0006886">
    <property type="term" value="P:intracellular protein transport"/>
    <property type="evidence" value="ECO:0007669"/>
    <property type="project" value="InterPro"/>
</dbReference>
<dbReference type="OrthoDB" id="1074925at2759"/>
<evidence type="ECO:0000256" key="1">
    <source>
        <dbReference type="SAM" id="MobiDB-lite"/>
    </source>
</evidence>
<dbReference type="PANTHER" id="PTHR10261">
    <property type="entry name" value="COATOMER SUBUNIT GAMMA"/>
    <property type="match status" value="1"/>
</dbReference>
<dbReference type="SUPFAM" id="SSF49348">
    <property type="entry name" value="Clathrin adaptor appendage domain"/>
    <property type="match status" value="1"/>
</dbReference>
<dbReference type="PANTHER" id="PTHR10261:SF0">
    <property type="entry name" value="COATOMER SUBUNIT GAMMA-2"/>
    <property type="match status" value="1"/>
</dbReference>
<evidence type="ECO:0000313" key="4">
    <source>
        <dbReference type="EMBL" id="MPC14041.1"/>
    </source>
</evidence>
<dbReference type="FunFam" id="3.30.310.10:FF:000011">
    <property type="entry name" value="Coatomer subunit gamma"/>
    <property type="match status" value="1"/>
</dbReference>
<dbReference type="InterPro" id="IPR032154">
    <property type="entry name" value="Coatomer_g_Cpla"/>
</dbReference>
<dbReference type="InterPro" id="IPR012295">
    <property type="entry name" value="TBP_dom_sf"/>
</dbReference>
<dbReference type="GO" id="GO:0030126">
    <property type="term" value="C:COPI vesicle coat"/>
    <property type="evidence" value="ECO:0007669"/>
    <property type="project" value="InterPro"/>
</dbReference>
<dbReference type="GO" id="GO:0072384">
    <property type="term" value="P:organelle transport along microtubule"/>
    <property type="evidence" value="ECO:0007669"/>
    <property type="project" value="TreeGrafter"/>
</dbReference>
<dbReference type="SUPFAM" id="SSF55711">
    <property type="entry name" value="Subdomain of clathrin and coatomer appendage domain"/>
    <property type="match status" value="1"/>
</dbReference>
<feature type="domain" description="Coatomer subunit gamma C-terminal" evidence="3">
    <location>
        <begin position="234"/>
        <end position="354"/>
    </location>
</feature>
<dbReference type="InterPro" id="IPR013041">
    <property type="entry name" value="Clathrin_app_Ig-like_sf"/>
</dbReference>
<proteinExistence type="predicted"/>
<reference evidence="4 5" key="1">
    <citation type="submission" date="2019-05" db="EMBL/GenBank/DDBJ databases">
        <title>Another draft genome of Portunus trituberculatus and its Hox gene families provides insights of decapod evolution.</title>
        <authorList>
            <person name="Jeong J.-H."/>
            <person name="Song I."/>
            <person name="Kim S."/>
            <person name="Choi T."/>
            <person name="Kim D."/>
            <person name="Ryu S."/>
            <person name="Kim W."/>
        </authorList>
    </citation>
    <scope>NUCLEOTIDE SEQUENCE [LARGE SCALE GENOMIC DNA]</scope>
    <source>
        <tissue evidence="4">Muscle</tissue>
    </source>
</reference>
<dbReference type="Proteomes" id="UP000324222">
    <property type="component" value="Unassembled WGS sequence"/>
</dbReference>
<dbReference type="GO" id="GO:0006888">
    <property type="term" value="P:endoplasmic reticulum to Golgi vesicle-mediated transport"/>
    <property type="evidence" value="ECO:0007669"/>
    <property type="project" value="TreeGrafter"/>
</dbReference>
<feature type="region of interest" description="Disordered" evidence="1">
    <location>
        <begin position="398"/>
        <end position="421"/>
    </location>
</feature>
<dbReference type="GO" id="GO:0009306">
    <property type="term" value="P:protein secretion"/>
    <property type="evidence" value="ECO:0007669"/>
    <property type="project" value="TreeGrafter"/>
</dbReference>
<dbReference type="GO" id="GO:0000139">
    <property type="term" value="C:Golgi membrane"/>
    <property type="evidence" value="ECO:0007669"/>
    <property type="project" value="TreeGrafter"/>
</dbReference>
<dbReference type="Pfam" id="PF16381">
    <property type="entry name" value="Coatomer_g_Cpla"/>
    <property type="match status" value="1"/>
</dbReference>
<dbReference type="Gene3D" id="2.60.40.1480">
    <property type="entry name" value="Coatomer, gamma subunit, appendage domain"/>
    <property type="match status" value="1"/>
</dbReference>
<evidence type="ECO:0000313" key="5">
    <source>
        <dbReference type="Proteomes" id="UP000324222"/>
    </source>
</evidence>
<accession>A0A5B7CYS7</accession>
<dbReference type="AlphaFoldDB" id="A0A5B7CYS7"/>
<evidence type="ECO:0000259" key="2">
    <source>
        <dbReference type="Pfam" id="PF08752"/>
    </source>
</evidence>
<name>A0A5B7CYS7_PORTR</name>
<dbReference type="InterPro" id="IPR009028">
    <property type="entry name" value="Coatomer/calthrin_app_sub_C"/>
</dbReference>
<dbReference type="GO" id="GO:0005198">
    <property type="term" value="F:structural molecule activity"/>
    <property type="evidence" value="ECO:0007669"/>
    <property type="project" value="InterPro"/>
</dbReference>